<dbReference type="AlphaFoldDB" id="A0A1H8QVA3"/>
<dbReference type="PANTHER" id="PTHR22749:SF6">
    <property type="entry name" value="RIBOFLAVIN KINASE"/>
    <property type="match status" value="1"/>
</dbReference>
<dbReference type="InterPro" id="IPR015865">
    <property type="entry name" value="Riboflavin_kinase_bac/euk"/>
</dbReference>
<evidence type="ECO:0000256" key="17">
    <source>
        <dbReference type="ARBA" id="ARBA00032176"/>
    </source>
</evidence>
<evidence type="ECO:0000256" key="13">
    <source>
        <dbReference type="ARBA" id="ARBA00022777"/>
    </source>
</evidence>
<dbReference type="Proteomes" id="UP000198960">
    <property type="component" value="Unassembled WGS sequence"/>
</dbReference>
<evidence type="ECO:0000256" key="12">
    <source>
        <dbReference type="ARBA" id="ARBA00022741"/>
    </source>
</evidence>
<comment type="catalytic activity">
    <reaction evidence="18">
        <text>riboflavin + ATP = FMN + ADP + H(+)</text>
        <dbReference type="Rhea" id="RHEA:14357"/>
        <dbReference type="ChEBI" id="CHEBI:15378"/>
        <dbReference type="ChEBI" id="CHEBI:30616"/>
        <dbReference type="ChEBI" id="CHEBI:57986"/>
        <dbReference type="ChEBI" id="CHEBI:58210"/>
        <dbReference type="ChEBI" id="CHEBI:456216"/>
        <dbReference type="EC" id="2.7.1.26"/>
    </reaction>
</comment>
<evidence type="ECO:0000256" key="18">
    <source>
        <dbReference type="ARBA" id="ARBA00047880"/>
    </source>
</evidence>
<comment type="function">
    <text evidence="1">Catalyzes the phosphorylation of riboflavin to FMN followed by the adenylation of FMN to FAD.</text>
</comment>
<evidence type="ECO:0000256" key="9">
    <source>
        <dbReference type="ARBA" id="ARBA00022643"/>
    </source>
</evidence>
<evidence type="ECO:0000259" key="20">
    <source>
        <dbReference type="SMART" id="SM00904"/>
    </source>
</evidence>
<protein>
    <recommendedName>
        <fullName evidence="7">Bifunctional riboflavin kinase/FMN adenylyltransferase</fullName>
        <ecNumber evidence="5">2.7.1.26</ecNumber>
        <ecNumber evidence="6">2.7.7.2</ecNumber>
    </recommendedName>
    <alternativeName>
        <fullName evidence="17">Riboflavin biosynthesis protein RibF</fullName>
    </alternativeName>
</protein>
<comment type="catalytic activity">
    <reaction evidence="19">
        <text>FMN + ATP + H(+) = FAD + diphosphate</text>
        <dbReference type="Rhea" id="RHEA:17237"/>
        <dbReference type="ChEBI" id="CHEBI:15378"/>
        <dbReference type="ChEBI" id="CHEBI:30616"/>
        <dbReference type="ChEBI" id="CHEBI:33019"/>
        <dbReference type="ChEBI" id="CHEBI:57692"/>
        <dbReference type="ChEBI" id="CHEBI:58210"/>
        <dbReference type="EC" id="2.7.7.2"/>
    </reaction>
</comment>
<dbReference type="SUPFAM" id="SSF82114">
    <property type="entry name" value="Riboflavin kinase-like"/>
    <property type="match status" value="1"/>
</dbReference>
<dbReference type="GO" id="GO:0009398">
    <property type="term" value="P:FMN biosynthetic process"/>
    <property type="evidence" value="ECO:0007669"/>
    <property type="project" value="TreeGrafter"/>
</dbReference>
<evidence type="ECO:0000256" key="6">
    <source>
        <dbReference type="ARBA" id="ARBA00012393"/>
    </source>
</evidence>
<dbReference type="InterPro" id="IPR023468">
    <property type="entry name" value="Riboflavin_kinase"/>
</dbReference>
<evidence type="ECO:0000256" key="11">
    <source>
        <dbReference type="ARBA" id="ARBA00022695"/>
    </source>
</evidence>
<dbReference type="EC" id="2.7.1.26" evidence="5"/>
<comment type="similarity">
    <text evidence="4">Belongs to the RibF family.</text>
</comment>
<keyword evidence="12" id="KW-0547">Nucleotide-binding</keyword>
<dbReference type="EMBL" id="FOEE01000002">
    <property type="protein sequence ID" value="SEO57743.1"/>
    <property type="molecule type" value="Genomic_DNA"/>
</dbReference>
<keyword evidence="13 21" id="KW-0418">Kinase</keyword>
<dbReference type="PANTHER" id="PTHR22749">
    <property type="entry name" value="RIBOFLAVIN KINASE/FMN ADENYLYLTRANSFERASE"/>
    <property type="match status" value="1"/>
</dbReference>
<keyword evidence="11" id="KW-0548">Nucleotidyltransferase</keyword>
<evidence type="ECO:0000256" key="15">
    <source>
        <dbReference type="ARBA" id="ARBA00022840"/>
    </source>
</evidence>
<dbReference type="OrthoDB" id="9803667at2"/>
<reference evidence="22" key="1">
    <citation type="submission" date="2016-10" db="EMBL/GenBank/DDBJ databases">
        <authorList>
            <person name="Varghese N."/>
            <person name="Submissions S."/>
        </authorList>
    </citation>
    <scope>NUCLEOTIDE SEQUENCE [LARGE SCALE GENOMIC DNA]</scope>
    <source>
        <strain evidence="22">DSM 45413</strain>
    </source>
</reference>
<accession>A0A1H8QVA3</accession>
<dbReference type="STRING" id="673521.SAMN05660991_00806"/>
<comment type="pathway">
    <text evidence="2">Cofactor biosynthesis; FAD biosynthesis; FAD from FMN: step 1/1.</text>
</comment>
<dbReference type="GO" id="GO:0005524">
    <property type="term" value="F:ATP binding"/>
    <property type="evidence" value="ECO:0007669"/>
    <property type="project" value="UniProtKB-KW"/>
</dbReference>
<dbReference type="FunFam" id="2.40.30.30:FF:000003">
    <property type="entry name" value="Riboflavin biosynthesis protein"/>
    <property type="match status" value="1"/>
</dbReference>
<keyword evidence="15" id="KW-0067">ATP-binding</keyword>
<dbReference type="GO" id="GO:0009231">
    <property type="term" value="P:riboflavin biosynthetic process"/>
    <property type="evidence" value="ECO:0007669"/>
    <property type="project" value="InterPro"/>
</dbReference>
<evidence type="ECO:0000256" key="7">
    <source>
        <dbReference type="ARBA" id="ARBA00018483"/>
    </source>
</evidence>
<evidence type="ECO:0000256" key="1">
    <source>
        <dbReference type="ARBA" id="ARBA00002121"/>
    </source>
</evidence>
<evidence type="ECO:0000256" key="16">
    <source>
        <dbReference type="ARBA" id="ARBA00023268"/>
    </source>
</evidence>
<evidence type="ECO:0000256" key="14">
    <source>
        <dbReference type="ARBA" id="ARBA00022827"/>
    </source>
</evidence>
<evidence type="ECO:0000313" key="22">
    <source>
        <dbReference type="Proteomes" id="UP000198960"/>
    </source>
</evidence>
<name>A0A1H8QVA3_9ACTN</name>
<feature type="domain" description="Riboflavin kinase" evidence="20">
    <location>
        <begin position="20"/>
        <end position="146"/>
    </location>
</feature>
<keyword evidence="10" id="KW-0808">Transferase</keyword>
<evidence type="ECO:0000256" key="8">
    <source>
        <dbReference type="ARBA" id="ARBA00022630"/>
    </source>
</evidence>
<keyword evidence="14" id="KW-0274">FAD</keyword>
<sequence length="146" mass="16076">MSTPSVRVVDLARRSTVGAGLRFRGTVVHGDARGRLIGFPTANLELDDDSAFPADGVWVARVEVADWVAGTTLTRRAALSVGTNPTFDGTELRVEAHLLDFDGDLYGRQMSVQVLEHLRGTRRFDSVAELVREITADVDATRRWRP</sequence>
<gene>
    <name evidence="21" type="ORF">SAMN05660991_00806</name>
</gene>
<dbReference type="GO" id="GO:0008531">
    <property type="term" value="F:riboflavin kinase activity"/>
    <property type="evidence" value="ECO:0007669"/>
    <property type="project" value="UniProtKB-EC"/>
</dbReference>
<evidence type="ECO:0000256" key="4">
    <source>
        <dbReference type="ARBA" id="ARBA00010214"/>
    </source>
</evidence>
<dbReference type="Gene3D" id="2.40.30.30">
    <property type="entry name" value="Riboflavin kinase-like"/>
    <property type="match status" value="1"/>
</dbReference>
<dbReference type="SMART" id="SM00904">
    <property type="entry name" value="Flavokinase"/>
    <property type="match status" value="1"/>
</dbReference>
<evidence type="ECO:0000256" key="5">
    <source>
        <dbReference type="ARBA" id="ARBA00012105"/>
    </source>
</evidence>
<dbReference type="Pfam" id="PF01687">
    <property type="entry name" value="Flavokinase"/>
    <property type="match status" value="1"/>
</dbReference>
<evidence type="ECO:0000256" key="19">
    <source>
        <dbReference type="ARBA" id="ARBA00049494"/>
    </source>
</evidence>
<evidence type="ECO:0000256" key="10">
    <source>
        <dbReference type="ARBA" id="ARBA00022679"/>
    </source>
</evidence>
<dbReference type="RefSeq" id="WP_091940431.1">
    <property type="nucleotide sequence ID" value="NZ_FOEE01000002.1"/>
</dbReference>
<organism evidence="21 22">
    <name type="scientific">Trujillonella endophytica</name>
    <dbReference type="NCBI Taxonomy" id="673521"/>
    <lineage>
        <taxon>Bacteria</taxon>
        <taxon>Bacillati</taxon>
        <taxon>Actinomycetota</taxon>
        <taxon>Actinomycetes</taxon>
        <taxon>Geodermatophilales</taxon>
        <taxon>Geodermatophilaceae</taxon>
        <taxon>Trujillonella</taxon>
    </lineage>
</organism>
<keyword evidence="16" id="KW-0511">Multifunctional enzyme</keyword>
<dbReference type="EC" id="2.7.7.2" evidence="6"/>
<keyword evidence="9" id="KW-0288">FMN</keyword>
<evidence type="ECO:0000256" key="3">
    <source>
        <dbReference type="ARBA" id="ARBA00005201"/>
    </source>
</evidence>
<dbReference type="GO" id="GO:0003919">
    <property type="term" value="F:FMN adenylyltransferase activity"/>
    <property type="evidence" value="ECO:0007669"/>
    <property type="project" value="UniProtKB-EC"/>
</dbReference>
<keyword evidence="8" id="KW-0285">Flavoprotein</keyword>
<comment type="pathway">
    <text evidence="3">Cofactor biosynthesis; FMN biosynthesis; FMN from riboflavin (ATP route): step 1/1.</text>
</comment>
<evidence type="ECO:0000256" key="2">
    <source>
        <dbReference type="ARBA" id="ARBA00004726"/>
    </source>
</evidence>
<dbReference type="InterPro" id="IPR023465">
    <property type="entry name" value="Riboflavin_kinase_dom_sf"/>
</dbReference>
<evidence type="ECO:0000313" key="21">
    <source>
        <dbReference type="EMBL" id="SEO57743.1"/>
    </source>
</evidence>
<proteinExistence type="inferred from homology"/>
<keyword evidence="22" id="KW-1185">Reference proteome</keyword>